<organism evidence="1 2">
    <name type="scientific">Jhaorihella thermophila</name>
    <dbReference type="NCBI Taxonomy" id="488547"/>
    <lineage>
        <taxon>Bacteria</taxon>
        <taxon>Pseudomonadati</taxon>
        <taxon>Pseudomonadota</taxon>
        <taxon>Alphaproteobacteria</taxon>
        <taxon>Rhodobacterales</taxon>
        <taxon>Paracoccaceae</taxon>
        <taxon>Jhaorihella</taxon>
    </lineage>
</organism>
<evidence type="ECO:0000313" key="1">
    <source>
        <dbReference type="EMBL" id="SEG10694.1"/>
    </source>
</evidence>
<keyword evidence="2" id="KW-1185">Reference proteome</keyword>
<dbReference type="AlphaFoldDB" id="A0A1H5XFV0"/>
<accession>A0A1H5XFV0</accession>
<dbReference type="Proteomes" id="UP000236742">
    <property type="component" value="Unassembled WGS sequence"/>
</dbReference>
<reference evidence="1 2" key="1">
    <citation type="submission" date="2016-10" db="EMBL/GenBank/DDBJ databases">
        <authorList>
            <person name="de Groot N.N."/>
        </authorList>
    </citation>
    <scope>NUCLEOTIDE SEQUENCE [LARGE SCALE GENOMIC DNA]</scope>
    <source>
        <strain evidence="1 2">DSM 23413</strain>
    </source>
</reference>
<keyword evidence="1" id="KW-0282">Flagellum</keyword>
<protein>
    <submittedName>
        <fullName evidence="1">Flagellar assembly protein FliH</fullName>
    </submittedName>
</protein>
<dbReference type="OrthoDB" id="7870971at2"/>
<gene>
    <name evidence="1" type="ORF">SAMN05421751_1119</name>
</gene>
<dbReference type="EMBL" id="FNVD01000011">
    <property type="protein sequence ID" value="SEG10694.1"/>
    <property type="molecule type" value="Genomic_DNA"/>
</dbReference>
<dbReference type="RefSeq" id="WP_104008543.1">
    <property type="nucleotide sequence ID" value="NZ_FNVD01000011.1"/>
</dbReference>
<proteinExistence type="predicted"/>
<sequence>MTAVSRLLEDFVAARSDDVSGRWVTDDEWEERRLSGYEEGYSAGWEDALSAQSKSQALLCEALGQRLCDLSFTYHEALTQMLAALEPVFQAIFETVLPRAWAMGQAARLTELAMTMARERAEGPIVLTVPEGTANTIRPAFEREYGAPFELREDPGLAPDQACIRLGDAEQFVDGEALLRALSDAVDGFVLQMRKDDEHE</sequence>
<keyword evidence="1" id="KW-0966">Cell projection</keyword>
<keyword evidence="1" id="KW-0969">Cilium</keyword>
<name>A0A1H5XFV0_9RHOB</name>
<evidence type="ECO:0000313" key="2">
    <source>
        <dbReference type="Proteomes" id="UP000236742"/>
    </source>
</evidence>